<keyword evidence="3" id="KW-0411">Iron-sulfur</keyword>
<keyword evidence="6" id="KW-1185">Reference proteome</keyword>
<dbReference type="PROSITE" id="PS00198">
    <property type="entry name" value="4FE4S_FER_1"/>
    <property type="match status" value="2"/>
</dbReference>
<evidence type="ECO:0000259" key="4">
    <source>
        <dbReference type="PROSITE" id="PS51379"/>
    </source>
</evidence>
<dbReference type="GO" id="GO:0046872">
    <property type="term" value="F:metal ion binding"/>
    <property type="evidence" value="ECO:0007669"/>
    <property type="project" value="UniProtKB-KW"/>
</dbReference>
<keyword evidence="2" id="KW-0408">Iron</keyword>
<dbReference type="NCBIfam" id="NF038196">
    <property type="entry name" value="ferrodoxin_EFR1"/>
    <property type="match status" value="1"/>
</dbReference>
<name>W4V0K0_9BACE</name>
<evidence type="ECO:0000256" key="1">
    <source>
        <dbReference type="ARBA" id="ARBA00022723"/>
    </source>
</evidence>
<gene>
    <name evidence="5" type="ORF">JCM10512_5138</name>
</gene>
<dbReference type="SUPFAM" id="SSF52218">
    <property type="entry name" value="Flavoproteins"/>
    <property type="match status" value="1"/>
</dbReference>
<dbReference type="Pfam" id="PF13187">
    <property type="entry name" value="Fer4_9"/>
    <property type="match status" value="1"/>
</dbReference>
<reference evidence="5 6" key="1">
    <citation type="journal article" date="2014" name="Genome Announc.">
        <title>Draft Genome Sequence of Bacteroides reticulotermitis Strain JCM 10512T, Isolated from the Gut of a Termite.</title>
        <authorList>
            <person name="Yuki M."/>
            <person name="Oshima K."/>
            <person name="Suda W."/>
            <person name="Sakamoto M."/>
            <person name="Iida T."/>
            <person name="Hattori M."/>
            <person name="Ohkuma M."/>
        </authorList>
    </citation>
    <scope>NUCLEOTIDE SEQUENCE [LARGE SCALE GENOMIC DNA]</scope>
    <source>
        <strain evidence="5 6">JCM 10512</strain>
    </source>
</reference>
<accession>W4V0K0</accession>
<evidence type="ECO:0000256" key="3">
    <source>
        <dbReference type="ARBA" id="ARBA00023014"/>
    </source>
</evidence>
<dbReference type="InterPro" id="IPR017896">
    <property type="entry name" value="4Fe4S_Fe-S-bd"/>
</dbReference>
<evidence type="ECO:0000313" key="6">
    <source>
        <dbReference type="Proteomes" id="UP000019131"/>
    </source>
</evidence>
<dbReference type="InterPro" id="IPR017900">
    <property type="entry name" value="4Fe4S_Fe_S_CS"/>
</dbReference>
<organism evidence="5 6">
    <name type="scientific">Bacteroides reticulotermitis JCM 10512</name>
    <dbReference type="NCBI Taxonomy" id="1445607"/>
    <lineage>
        <taxon>Bacteria</taxon>
        <taxon>Pseudomonadati</taxon>
        <taxon>Bacteroidota</taxon>
        <taxon>Bacteroidia</taxon>
        <taxon>Bacteroidales</taxon>
        <taxon>Bacteroidaceae</taxon>
        <taxon>Bacteroides</taxon>
    </lineage>
</organism>
<feature type="domain" description="4Fe-4S ferredoxin-type" evidence="4">
    <location>
        <begin position="256"/>
        <end position="283"/>
    </location>
</feature>
<dbReference type="GO" id="GO:0051536">
    <property type="term" value="F:iron-sulfur cluster binding"/>
    <property type="evidence" value="ECO:0007669"/>
    <property type="project" value="UniProtKB-KW"/>
</dbReference>
<protein>
    <submittedName>
        <fullName evidence="5">Ferredoxin</fullName>
    </submittedName>
</protein>
<comment type="caution">
    <text evidence="5">The sequence shown here is derived from an EMBL/GenBank/DDBJ whole genome shotgun (WGS) entry which is preliminary data.</text>
</comment>
<feature type="domain" description="4Fe-4S ferredoxin-type" evidence="4">
    <location>
        <begin position="226"/>
        <end position="255"/>
    </location>
</feature>
<dbReference type="AlphaFoldDB" id="W4V0K0"/>
<dbReference type="SUPFAM" id="SSF54862">
    <property type="entry name" value="4Fe-4S ferredoxins"/>
    <property type="match status" value="1"/>
</dbReference>
<dbReference type="PROSITE" id="PS51379">
    <property type="entry name" value="4FE4S_FER_2"/>
    <property type="match status" value="2"/>
</dbReference>
<evidence type="ECO:0000313" key="5">
    <source>
        <dbReference type="EMBL" id="GAE86612.1"/>
    </source>
</evidence>
<dbReference type="InterPro" id="IPR029039">
    <property type="entry name" value="Flavoprotein-like_sf"/>
</dbReference>
<keyword evidence="1" id="KW-0479">Metal-binding</keyword>
<dbReference type="Gene3D" id="3.30.70.20">
    <property type="match status" value="1"/>
</dbReference>
<dbReference type="InterPro" id="IPR047964">
    <property type="entry name" value="EFR1-like"/>
</dbReference>
<dbReference type="STRING" id="1445607.JCM10512_5138"/>
<dbReference type="Proteomes" id="UP000019131">
    <property type="component" value="Unassembled WGS sequence"/>
</dbReference>
<sequence>MAGHILRDSFMPVDYNEIERSNLVLSEFHHIVDAAFFIFFPMIFYFSGTGNSKWIATQLSETQQEKKVFIPDALRDGNLDFMLREDEKIGFVFPIYSWGPPPIVMRFIEQVHLSGYIDQYLFFVCSCGDDTGLTQQMLLKAFADKGWKCQAGFSVIMPNNYVLFPGFDVDTQDVEIAKLQNASSTLEQIQSSIIRKETVFSCKEGSMPFLKSRIIYPLFVRYGIWPQKFYATNDCISCGKCERACPVENIRMKEGKPIWETNCTSCLACYHICPKHAVHYGKKTKNKGHYFNPNI</sequence>
<dbReference type="EMBL" id="BAIV01000059">
    <property type="protein sequence ID" value="GAE86612.1"/>
    <property type="molecule type" value="Genomic_DNA"/>
</dbReference>
<proteinExistence type="predicted"/>
<evidence type="ECO:0000256" key="2">
    <source>
        <dbReference type="ARBA" id="ARBA00023004"/>
    </source>
</evidence>
<dbReference type="Gene3D" id="3.40.50.360">
    <property type="match status" value="1"/>
</dbReference>